<name>A0A6P0CFK5_9RHOB</name>
<dbReference type="PANTHER" id="PTHR43433:SF5">
    <property type="entry name" value="AB HYDROLASE-1 DOMAIN-CONTAINING PROTEIN"/>
    <property type="match status" value="1"/>
</dbReference>
<comment type="caution">
    <text evidence="2">The sequence shown here is derived from an EMBL/GenBank/DDBJ whole genome shotgun (WGS) entry which is preliminary data.</text>
</comment>
<evidence type="ECO:0000313" key="3">
    <source>
        <dbReference type="Proteomes" id="UP000468591"/>
    </source>
</evidence>
<dbReference type="InterPro" id="IPR029058">
    <property type="entry name" value="AB_hydrolase_fold"/>
</dbReference>
<accession>A0A6P0CFK5</accession>
<sequence length="303" mass="32773">MEIQTIIANGIRLALEDHGPKDATPLVLIRGQGSQMAHWPRELIDGLVSAGFRTIAFDNRDVGLSQRCPVSGAPSDAEEILRLLRKGEAITAPYGPEDMARDVTGLMDALGLEEAHVFGISMGGMITQQLMLQAPERLLSATIVMSSCRPMFEPNSPDDVGLIARAEQLLARPQSREEYLMSQIEEHAKWGSPGYPMPEADIRAMGEIAYDRGVDAEGLNRQLLAIVNATDRRPGLAKTEVPCLVVHGEEDALVPLASGKEIAEVVPGSEFLPVPGMGHIITPRLAPLIVQAVTDFIFRRASG</sequence>
<organism evidence="2 3">
    <name type="scientific">Sulfitobacter sediminilitoris</name>
    <dbReference type="NCBI Taxonomy" id="2698830"/>
    <lineage>
        <taxon>Bacteria</taxon>
        <taxon>Pseudomonadati</taxon>
        <taxon>Pseudomonadota</taxon>
        <taxon>Alphaproteobacteria</taxon>
        <taxon>Rhodobacterales</taxon>
        <taxon>Roseobacteraceae</taxon>
        <taxon>Sulfitobacter</taxon>
    </lineage>
</organism>
<dbReference type="Gene3D" id="3.40.50.1820">
    <property type="entry name" value="alpha/beta hydrolase"/>
    <property type="match status" value="1"/>
</dbReference>
<feature type="domain" description="AB hydrolase-1" evidence="1">
    <location>
        <begin position="25"/>
        <end position="281"/>
    </location>
</feature>
<protein>
    <submittedName>
        <fullName evidence="2">Alpha/beta fold hydrolase</fullName>
    </submittedName>
</protein>
<dbReference type="InterPro" id="IPR000073">
    <property type="entry name" value="AB_hydrolase_1"/>
</dbReference>
<dbReference type="SUPFAM" id="SSF53474">
    <property type="entry name" value="alpha/beta-Hydrolases"/>
    <property type="match status" value="1"/>
</dbReference>
<keyword evidence="2" id="KW-0378">Hydrolase</keyword>
<evidence type="ECO:0000259" key="1">
    <source>
        <dbReference type="Pfam" id="PF00561"/>
    </source>
</evidence>
<dbReference type="Proteomes" id="UP000468591">
    <property type="component" value="Unassembled WGS sequence"/>
</dbReference>
<dbReference type="EMBL" id="JAABNT010000028">
    <property type="protein sequence ID" value="NEK24939.1"/>
    <property type="molecule type" value="Genomic_DNA"/>
</dbReference>
<dbReference type="GO" id="GO:0004806">
    <property type="term" value="F:triacylglycerol lipase activity"/>
    <property type="evidence" value="ECO:0007669"/>
    <property type="project" value="TreeGrafter"/>
</dbReference>
<dbReference type="InterPro" id="IPR050471">
    <property type="entry name" value="AB_hydrolase"/>
</dbReference>
<dbReference type="AlphaFoldDB" id="A0A6P0CFK5"/>
<keyword evidence="3" id="KW-1185">Reference proteome</keyword>
<evidence type="ECO:0000313" key="2">
    <source>
        <dbReference type="EMBL" id="NEK24939.1"/>
    </source>
</evidence>
<reference evidence="2 3" key="1">
    <citation type="submission" date="2020-01" db="EMBL/GenBank/DDBJ databases">
        <title>Sulfitobacter sediminilitoris sp. nov., isolated from a tidal flat.</title>
        <authorList>
            <person name="Park S."/>
            <person name="Yoon J.-H."/>
        </authorList>
    </citation>
    <scope>NUCLEOTIDE SEQUENCE [LARGE SCALE GENOMIC DNA]</scope>
    <source>
        <strain evidence="2 3">JBTF-M27</strain>
    </source>
</reference>
<gene>
    <name evidence="2" type="ORF">GV827_21445</name>
</gene>
<dbReference type="PANTHER" id="PTHR43433">
    <property type="entry name" value="HYDROLASE, ALPHA/BETA FOLD FAMILY PROTEIN"/>
    <property type="match status" value="1"/>
</dbReference>
<dbReference type="RefSeq" id="WP_164356058.1">
    <property type="nucleotide sequence ID" value="NZ_JAABNT010000028.1"/>
</dbReference>
<dbReference type="Pfam" id="PF00561">
    <property type="entry name" value="Abhydrolase_1"/>
    <property type="match status" value="1"/>
</dbReference>
<dbReference type="GO" id="GO:0046503">
    <property type="term" value="P:glycerolipid catabolic process"/>
    <property type="evidence" value="ECO:0007669"/>
    <property type="project" value="TreeGrafter"/>
</dbReference>
<proteinExistence type="predicted"/>